<evidence type="ECO:0000256" key="6">
    <source>
        <dbReference type="ARBA" id="ARBA00022989"/>
    </source>
</evidence>
<keyword evidence="7 8" id="KW-0472">Membrane</keyword>
<dbReference type="GO" id="GO:0005886">
    <property type="term" value="C:plasma membrane"/>
    <property type="evidence" value="ECO:0007669"/>
    <property type="project" value="UniProtKB-SubCell"/>
</dbReference>
<evidence type="ECO:0000313" key="10">
    <source>
        <dbReference type="EMBL" id="RHC50203.1"/>
    </source>
</evidence>
<feature type="transmembrane region" description="Helical" evidence="8">
    <location>
        <begin position="294"/>
        <end position="313"/>
    </location>
</feature>
<protein>
    <submittedName>
        <fullName evidence="10">ABC transporter permease</fullName>
    </submittedName>
</protein>
<evidence type="ECO:0000256" key="3">
    <source>
        <dbReference type="ARBA" id="ARBA00022475"/>
    </source>
</evidence>
<comment type="subcellular location">
    <subcellularLocation>
        <location evidence="1">Cell membrane</location>
        <topology evidence="1">Multi-pass membrane protein</topology>
    </subcellularLocation>
</comment>
<evidence type="ECO:0000256" key="4">
    <source>
        <dbReference type="ARBA" id="ARBA00022519"/>
    </source>
</evidence>
<dbReference type="CDD" id="cd06579">
    <property type="entry name" value="TM_PBP1_transp_AraH_like"/>
    <property type="match status" value="1"/>
</dbReference>
<dbReference type="InterPro" id="IPR001851">
    <property type="entry name" value="ABC_transp_permease"/>
</dbReference>
<name>A0A414ALD8_9FIRM</name>
<evidence type="ECO:0000313" key="11">
    <source>
        <dbReference type="Proteomes" id="UP000283975"/>
    </source>
</evidence>
<dbReference type="EMBL" id="QSHZ01000038">
    <property type="protein sequence ID" value="RHC50203.1"/>
    <property type="molecule type" value="Genomic_DNA"/>
</dbReference>
<feature type="transmembrane region" description="Helical" evidence="8">
    <location>
        <begin position="46"/>
        <end position="65"/>
    </location>
</feature>
<accession>A0A414ALD8</accession>
<evidence type="ECO:0000313" key="9">
    <source>
        <dbReference type="EMBL" id="RGV79174.1"/>
    </source>
</evidence>
<evidence type="ECO:0000256" key="2">
    <source>
        <dbReference type="ARBA" id="ARBA00022448"/>
    </source>
</evidence>
<dbReference type="PANTHER" id="PTHR32196">
    <property type="entry name" value="ABC TRANSPORTER PERMEASE PROTEIN YPHD-RELATED-RELATED"/>
    <property type="match status" value="1"/>
</dbReference>
<feature type="transmembrane region" description="Helical" evidence="8">
    <location>
        <begin position="245"/>
        <end position="262"/>
    </location>
</feature>
<dbReference type="Pfam" id="PF02653">
    <property type="entry name" value="BPD_transp_2"/>
    <property type="match status" value="1"/>
</dbReference>
<proteinExistence type="predicted"/>
<dbReference type="AlphaFoldDB" id="A0A414ALD8"/>
<gene>
    <name evidence="10" type="ORF">DW839_26130</name>
    <name evidence="9" type="ORF">DWW02_05485</name>
</gene>
<organism evidence="10 11">
    <name type="scientific">Enterocloster bolteae</name>
    <dbReference type="NCBI Taxonomy" id="208479"/>
    <lineage>
        <taxon>Bacteria</taxon>
        <taxon>Bacillati</taxon>
        <taxon>Bacillota</taxon>
        <taxon>Clostridia</taxon>
        <taxon>Lachnospirales</taxon>
        <taxon>Lachnospiraceae</taxon>
        <taxon>Enterocloster</taxon>
    </lineage>
</organism>
<sequence>MDKAKNISLKKLLTGSLGTVLGLVILVVVFTALSNIFLTPSNIRNILIQSGTNAIIAVGMTYVIISGNIDISVGASLALSSCVGATLMVGTGNVGLGVAAVLLTGILLGLFNGSLVAYLGFPPFIVTLSTMWLFRGMAYLYTGGQAVVGLPQGMTSFAMGSILYIPNIVWLIAIVYMIGHVALQKTTAGRKVCAVGDNSESARLSGINVKRVTLAAFVLSGFCAALSGIVYMGRLNSGQPIAGQSYEMYAIAAAVIGGASLTKGGIGSMVGTLIGAIFISVLQNGLTILNVNTYWQQVCMGVVLLLAVGLDRFRKSVK</sequence>
<keyword evidence="5 8" id="KW-0812">Transmembrane</keyword>
<evidence type="ECO:0000313" key="12">
    <source>
        <dbReference type="Proteomes" id="UP000284543"/>
    </source>
</evidence>
<dbReference type="Proteomes" id="UP000284543">
    <property type="component" value="Unassembled WGS sequence"/>
</dbReference>
<evidence type="ECO:0000256" key="5">
    <source>
        <dbReference type="ARBA" id="ARBA00022692"/>
    </source>
</evidence>
<dbReference type="Proteomes" id="UP000283975">
    <property type="component" value="Unassembled WGS sequence"/>
</dbReference>
<dbReference type="PANTHER" id="PTHR32196:SF21">
    <property type="entry name" value="ABC TRANSPORTER PERMEASE PROTEIN YPHD-RELATED"/>
    <property type="match status" value="1"/>
</dbReference>
<dbReference type="EMBL" id="QRZM01000001">
    <property type="protein sequence ID" value="RGV79174.1"/>
    <property type="molecule type" value="Genomic_DNA"/>
</dbReference>
<reference evidence="11 12" key="1">
    <citation type="submission" date="2018-08" db="EMBL/GenBank/DDBJ databases">
        <title>A genome reference for cultivated species of the human gut microbiota.</title>
        <authorList>
            <person name="Zou Y."/>
            <person name="Xue W."/>
            <person name="Luo G."/>
        </authorList>
    </citation>
    <scope>NUCLEOTIDE SEQUENCE [LARGE SCALE GENOMIC DNA]</scope>
    <source>
        <strain evidence="9 12">AF14-18</strain>
        <strain evidence="10 11">AM35-14</strain>
    </source>
</reference>
<keyword evidence="3" id="KW-1003">Cell membrane</keyword>
<keyword evidence="4" id="KW-0997">Cell inner membrane</keyword>
<evidence type="ECO:0000256" key="1">
    <source>
        <dbReference type="ARBA" id="ARBA00004651"/>
    </source>
</evidence>
<feature type="transmembrane region" description="Helical" evidence="8">
    <location>
        <begin position="12"/>
        <end position="34"/>
    </location>
</feature>
<feature type="transmembrane region" description="Helical" evidence="8">
    <location>
        <begin position="162"/>
        <end position="183"/>
    </location>
</feature>
<evidence type="ECO:0000256" key="8">
    <source>
        <dbReference type="SAM" id="Phobius"/>
    </source>
</evidence>
<keyword evidence="6 8" id="KW-1133">Transmembrane helix</keyword>
<comment type="caution">
    <text evidence="10">The sequence shown here is derived from an EMBL/GenBank/DDBJ whole genome shotgun (WGS) entry which is preliminary data.</text>
</comment>
<keyword evidence="2" id="KW-0813">Transport</keyword>
<feature type="transmembrane region" description="Helical" evidence="8">
    <location>
        <begin position="96"/>
        <end position="120"/>
    </location>
</feature>
<feature type="transmembrane region" description="Helical" evidence="8">
    <location>
        <begin position="212"/>
        <end position="233"/>
    </location>
</feature>
<dbReference type="RefSeq" id="WP_002571872.1">
    <property type="nucleotide sequence ID" value="NZ_CAUHGS010000011.1"/>
</dbReference>
<dbReference type="GO" id="GO:0022857">
    <property type="term" value="F:transmembrane transporter activity"/>
    <property type="evidence" value="ECO:0007669"/>
    <property type="project" value="InterPro"/>
</dbReference>
<evidence type="ECO:0000256" key="7">
    <source>
        <dbReference type="ARBA" id="ARBA00023136"/>
    </source>
</evidence>